<name>C7QZY5_JONDD</name>
<dbReference type="EMBL" id="CP001706">
    <property type="protein sequence ID" value="ACV09543.1"/>
    <property type="molecule type" value="Genomic_DNA"/>
</dbReference>
<dbReference type="RefSeq" id="WP_015772171.1">
    <property type="nucleotide sequence ID" value="NC_013174.1"/>
</dbReference>
<protein>
    <recommendedName>
        <fullName evidence="4">Integral membrane protein</fullName>
    </recommendedName>
</protein>
<accession>C7QZY5</accession>
<dbReference type="AlphaFoldDB" id="C7QZY5"/>
<feature type="transmembrane region" description="Helical" evidence="1">
    <location>
        <begin position="144"/>
        <end position="164"/>
    </location>
</feature>
<dbReference type="PANTHER" id="PTHR41282">
    <property type="entry name" value="CONSERVED TRANSMEMBRANE PROTEIN-RELATED"/>
    <property type="match status" value="1"/>
</dbReference>
<evidence type="ECO:0008006" key="4">
    <source>
        <dbReference type="Google" id="ProtNLM"/>
    </source>
</evidence>
<keyword evidence="1" id="KW-0472">Membrane</keyword>
<evidence type="ECO:0000313" key="3">
    <source>
        <dbReference type="Proteomes" id="UP000000628"/>
    </source>
</evidence>
<evidence type="ECO:0000256" key="1">
    <source>
        <dbReference type="SAM" id="Phobius"/>
    </source>
</evidence>
<feature type="transmembrane region" description="Helical" evidence="1">
    <location>
        <begin position="176"/>
        <end position="198"/>
    </location>
</feature>
<keyword evidence="1" id="KW-1133">Transmembrane helix</keyword>
<reference evidence="2 3" key="1">
    <citation type="journal article" date="2009" name="Stand. Genomic Sci.">
        <title>Complete genome sequence of Jonesia denitrificans type strain (Prevot 55134).</title>
        <authorList>
            <person name="Pukall R."/>
            <person name="Gehrich-Schroter G."/>
            <person name="Lapidus A."/>
            <person name="Nolan M."/>
            <person name="Glavina Del Rio T."/>
            <person name="Lucas S."/>
            <person name="Chen F."/>
            <person name="Tice H."/>
            <person name="Pitluck S."/>
            <person name="Cheng J.F."/>
            <person name="Copeland A."/>
            <person name="Saunders E."/>
            <person name="Brettin T."/>
            <person name="Detter J.C."/>
            <person name="Bruce D."/>
            <person name="Goodwin L."/>
            <person name="Pati A."/>
            <person name="Ivanova N."/>
            <person name="Mavromatis K."/>
            <person name="Ovchinnikova G."/>
            <person name="Chen A."/>
            <person name="Palaniappan K."/>
            <person name="Land M."/>
            <person name="Hauser L."/>
            <person name="Chang Y.J."/>
            <person name="Jeffries C.D."/>
            <person name="Chain P."/>
            <person name="Goker M."/>
            <person name="Bristow J."/>
            <person name="Eisen J.A."/>
            <person name="Markowitz V."/>
            <person name="Hugenholtz P."/>
            <person name="Kyrpides N.C."/>
            <person name="Klenk H.P."/>
            <person name="Han C."/>
        </authorList>
    </citation>
    <scope>NUCLEOTIDE SEQUENCE [LARGE SCALE GENOMIC DNA]</scope>
    <source>
        <strain evidence="3">ATCC 14870 / DSM 20603 / BCRC 15368 / CIP 55.134 / JCM 11481 / NBRC 15587 / NCTC 10816 / Prevot 55134</strain>
    </source>
</reference>
<dbReference type="eggNOG" id="COG4760">
    <property type="taxonomic scope" value="Bacteria"/>
</dbReference>
<keyword evidence="1" id="KW-0812">Transmembrane</keyword>
<gene>
    <name evidence="2" type="ordered locus">Jden_1900</name>
</gene>
<dbReference type="STRING" id="471856.Jden_1900"/>
<feature type="transmembrane region" description="Helical" evidence="1">
    <location>
        <begin position="244"/>
        <end position="264"/>
    </location>
</feature>
<evidence type="ECO:0000313" key="2">
    <source>
        <dbReference type="EMBL" id="ACV09543.1"/>
    </source>
</evidence>
<dbReference type="PIRSF" id="PIRSF009160">
    <property type="entry name" value="UCP009160"/>
    <property type="match status" value="1"/>
</dbReference>
<dbReference type="Pfam" id="PF12811">
    <property type="entry name" value="BaxI_1"/>
    <property type="match status" value="1"/>
</dbReference>
<organism evidence="2 3">
    <name type="scientific">Jonesia denitrificans (strain ATCC 14870 / DSM 20603 / BCRC 15368 / CIP 55.134 / JCM 11481 / NBRC 15587 / NCTC 10816 / Prevot 55134)</name>
    <name type="common">Listeria denitrificans</name>
    <dbReference type="NCBI Taxonomy" id="471856"/>
    <lineage>
        <taxon>Bacteria</taxon>
        <taxon>Bacillati</taxon>
        <taxon>Actinomycetota</taxon>
        <taxon>Actinomycetes</taxon>
        <taxon>Micrococcales</taxon>
        <taxon>Jonesiaceae</taxon>
        <taxon>Jonesia</taxon>
    </lineage>
</organism>
<dbReference type="PANTHER" id="PTHR41282:SF1">
    <property type="entry name" value="CONSERVED TRANSMEMBRANE PROTEIN-RELATED"/>
    <property type="match status" value="1"/>
</dbReference>
<keyword evidence="3" id="KW-1185">Reference proteome</keyword>
<sequence length="276" mass="29387">MSNPYFSNSAVFGGKADKDVQRTNAQMDPRFAATTSAQYGATDAASLDSMYNSPAATTADTGRMTYDDVIMKTGGMLAVLVLSGAATWIVAPQLFFVGAIVGLVLGLVNAFKKEPSPVLITLYSIAQGVFLGGISKFYEAAYNGIVFQAVLGTVSVFVVTLFLYRSGKVRVTPKFTRFLLIGMVGYLLFSILNLILVWTGVLDGWGMRGGGLGLIIGLFAVGLAAMSLIVDFDSVAVGVRNGVPAKYAWAAAFGIMVTLVWLYLELLRLLAILRGD</sequence>
<dbReference type="OrthoDB" id="116480at2"/>
<dbReference type="Proteomes" id="UP000000628">
    <property type="component" value="Chromosome"/>
</dbReference>
<dbReference type="KEGG" id="jde:Jden_1900"/>
<feature type="transmembrane region" description="Helical" evidence="1">
    <location>
        <begin position="210"/>
        <end position="232"/>
    </location>
</feature>
<proteinExistence type="predicted"/>
<dbReference type="InterPro" id="IPR010539">
    <property type="entry name" value="BaxI_1-like"/>
</dbReference>
<feature type="transmembrane region" description="Helical" evidence="1">
    <location>
        <begin position="118"/>
        <end position="138"/>
    </location>
</feature>
<dbReference type="HOGENOM" id="CLU_074030_0_0_11"/>